<keyword evidence="2" id="KW-1185">Reference proteome</keyword>
<dbReference type="PANTHER" id="PTHR31159:SF1">
    <property type="entry name" value="COMM DOMAIN-CONTAINING PROTEIN 3"/>
    <property type="match status" value="1"/>
</dbReference>
<dbReference type="PANTHER" id="PTHR31159">
    <property type="entry name" value="COMM DOMAIN-CONTAINING PROTEIN 3"/>
    <property type="match status" value="1"/>
</dbReference>
<dbReference type="EMBL" id="OY660883">
    <property type="protein sequence ID" value="CAJ1082328.1"/>
    <property type="molecule type" value="Genomic_DNA"/>
</dbReference>
<dbReference type="InterPro" id="IPR037355">
    <property type="entry name" value="COMMD3"/>
</dbReference>
<dbReference type="GO" id="GO:0006814">
    <property type="term" value="P:sodium ion transport"/>
    <property type="evidence" value="ECO:0007669"/>
    <property type="project" value="InterPro"/>
</dbReference>
<proteinExistence type="predicted"/>
<dbReference type="AlphaFoldDB" id="A0AAV1HCE3"/>
<gene>
    <name evidence="1" type="ORF">XNOV1_A018231</name>
</gene>
<name>A0AAV1HCE3_XYRNO</name>
<sequence>MELSESVQRGLQSLADPSSFDQSSFQALVEVSFRSLLSSHSDPGVLDQPELKHIDQILLKQTHTAATTFILEAVKHNSDKSTISSCLEELTLSPERIEIFYSAYQKHKKELERLLARALRSIRSTSLSTPFHSTLRMEDPRKISTSPARPSSYRIWWESSKTLPRVWRKPVRCDAGVPFPRLFCTNFCSFQLRFSSLYMFFYIPHIDVPYLNI</sequence>
<evidence type="ECO:0000313" key="1">
    <source>
        <dbReference type="EMBL" id="CAJ1082328.1"/>
    </source>
</evidence>
<dbReference type="Pfam" id="PF21672">
    <property type="entry name" value="COMM_HN"/>
    <property type="match status" value="1"/>
</dbReference>
<reference evidence="1" key="1">
    <citation type="submission" date="2023-08" db="EMBL/GenBank/DDBJ databases">
        <authorList>
            <person name="Alioto T."/>
            <person name="Alioto T."/>
            <person name="Gomez Garrido J."/>
        </authorList>
    </citation>
    <scope>NUCLEOTIDE SEQUENCE</scope>
</reference>
<dbReference type="Proteomes" id="UP001178508">
    <property type="component" value="Chromosome 20"/>
</dbReference>
<accession>A0AAV1HCE3</accession>
<protein>
    <submittedName>
        <fullName evidence="1">COMM domain-containing protein 3 isoform X2</fullName>
    </submittedName>
</protein>
<organism evidence="1 2">
    <name type="scientific">Xyrichtys novacula</name>
    <name type="common">Pearly razorfish</name>
    <name type="synonym">Hemipteronotus novacula</name>
    <dbReference type="NCBI Taxonomy" id="13765"/>
    <lineage>
        <taxon>Eukaryota</taxon>
        <taxon>Metazoa</taxon>
        <taxon>Chordata</taxon>
        <taxon>Craniata</taxon>
        <taxon>Vertebrata</taxon>
        <taxon>Euteleostomi</taxon>
        <taxon>Actinopterygii</taxon>
        <taxon>Neopterygii</taxon>
        <taxon>Teleostei</taxon>
        <taxon>Neoteleostei</taxon>
        <taxon>Acanthomorphata</taxon>
        <taxon>Eupercaria</taxon>
        <taxon>Labriformes</taxon>
        <taxon>Labridae</taxon>
        <taxon>Xyrichtys</taxon>
    </lineage>
</organism>
<evidence type="ECO:0000313" key="2">
    <source>
        <dbReference type="Proteomes" id="UP001178508"/>
    </source>
</evidence>